<keyword evidence="1" id="KW-0677">Repeat</keyword>
<protein>
    <submittedName>
        <fullName evidence="4">Ankyrin repeat protein</fullName>
    </submittedName>
</protein>
<dbReference type="GO" id="GO:0004842">
    <property type="term" value="F:ubiquitin-protein transferase activity"/>
    <property type="evidence" value="ECO:0007669"/>
    <property type="project" value="TreeGrafter"/>
</dbReference>
<keyword evidence="2 3" id="KW-0040">ANK repeat</keyword>
<dbReference type="RefSeq" id="WP_003744789.1">
    <property type="nucleotide sequence ID" value="NZ_ACDX02000030.1"/>
</dbReference>
<name>D3A0L9_NEIM2</name>
<dbReference type="SUPFAM" id="SSF48403">
    <property type="entry name" value="Ankyrin repeat"/>
    <property type="match status" value="1"/>
</dbReference>
<dbReference type="EMBL" id="ACDX02000030">
    <property type="protein sequence ID" value="EFC87112.1"/>
    <property type="molecule type" value="Genomic_DNA"/>
</dbReference>
<dbReference type="PROSITE" id="PS50088">
    <property type="entry name" value="ANK_REPEAT"/>
    <property type="match status" value="1"/>
</dbReference>
<dbReference type="Proteomes" id="UP000003344">
    <property type="component" value="Unassembled WGS sequence"/>
</dbReference>
<evidence type="ECO:0000256" key="3">
    <source>
        <dbReference type="PROSITE-ProRule" id="PRU00023"/>
    </source>
</evidence>
<comment type="caution">
    <text evidence="4">The sequence shown here is derived from an EMBL/GenBank/DDBJ whole genome shotgun (WGS) entry which is preliminary data.</text>
</comment>
<reference evidence="4 5" key="1">
    <citation type="submission" date="2009-10" db="EMBL/GenBank/DDBJ databases">
        <authorList>
            <person name="Weinstock G."/>
            <person name="Sodergren E."/>
            <person name="Clifton S."/>
            <person name="Fulton L."/>
            <person name="Fulton B."/>
            <person name="Courtney L."/>
            <person name="Fronick C."/>
            <person name="Harrison M."/>
            <person name="Strong C."/>
            <person name="Farmer C."/>
            <person name="Delahaunty K."/>
            <person name="Markovic C."/>
            <person name="Hall O."/>
            <person name="Minx P."/>
            <person name="Tomlinson C."/>
            <person name="Mitreva M."/>
            <person name="Nelson J."/>
            <person name="Hou S."/>
            <person name="Wollam A."/>
            <person name="Pepin K.H."/>
            <person name="Johnson M."/>
            <person name="Bhonagiri V."/>
            <person name="Nash W.E."/>
            <person name="Warren W."/>
            <person name="Chinwalla A."/>
            <person name="Mardis E.R."/>
            <person name="Wilson R.K."/>
        </authorList>
    </citation>
    <scope>NUCLEOTIDE SEQUENCE [LARGE SCALE GENOMIC DNA]</scope>
    <source>
        <strain evidence="5">ATCC 25996 / DSM 4631 / NCTC 10774 / M26</strain>
    </source>
</reference>
<dbReference type="InterPro" id="IPR036770">
    <property type="entry name" value="Ankyrin_rpt-contain_sf"/>
</dbReference>
<evidence type="ECO:0000256" key="1">
    <source>
        <dbReference type="ARBA" id="ARBA00022737"/>
    </source>
</evidence>
<dbReference type="eggNOG" id="COG0666">
    <property type="taxonomic scope" value="Bacteria"/>
</dbReference>
<sequence>MENKLPPETLGEKIVGANWEGDIAFLQKMANTGQFNPLHITDSEKWNYLHRANLINPSPVETVKFYLDKGVEVNAQDVYGMTPLHYAMRAKNGDAALALLEAGADPNIPNIDNTIPLAMIGGMPERLDVLEKMLQCGANVHYKSGNSGLEILELIKTYFSEEEAFKAIIAIMEKYA</sequence>
<dbReference type="PANTHER" id="PTHR24171">
    <property type="entry name" value="ANKYRIN REPEAT DOMAIN-CONTAINING PROTEIN 39-RELATED"/>
    <property type="match status" value="1"/>
</dbReference>
<dbReference type="Pfam" id="PF12796">
    <property type="entry name" value="Ank_2"/>
    <property type="match status" value="1"/>
</dbReference>
<dbReference type="STRING" id="546266.NEIMUCOT_06455"/>
<evidence type="ECO:0000313" key="5">
    <source>
        <dbReference type="Proteomes" id="UP000003344"/>
    </source>
</evidence>
<dbReference type="PANTHER" id="PTHR24171:SF8">
    <property type="entry name" value="BRCA1-ASSOCIATED RING DOMAIN PROTEIN 1"/>
    <property type="match status" value="1"/>
</dbReference>
<dbReference type="PROSITE" id="PS50297">
    <property type="entry name" value="ANK_REP_REGION"/>
    <property type="match status" value="1"/>
</dbReference>
<feature type="repeat" description="ANK" evidence="3">
    <location>
        <begin position="79"/>
        <end position="111"/>
    </location>
</feature>
<dbReference type="InterPro" id="IPR002110">
    <property type="entry name" value="Ankyrin_rpt"/>
</dbReference>
<evidence type="ECO:0000313" key="4">
    <source>
        <dbReference type="EMBL" id="EFC87112.1"/>
    </source>
</evidence>
<dbReference type="AlphaFoldDB" id="D3A0L9"/>
<evidence type="ECO:0000256" key="2">
    <source>
        <dbReference type="ARBA" id="ARBA00023043"/>
    </source>
</evidence>
<proteinExistence type="predicted"/>
<accession>D3A0L9</accession>
<gene>
    <name evidence="4" type="ORF">NEIMUCOT_06455</name>
</gene>
<dbReference type="SMART" id="SM00248">
    <property type="entry name" value="ANK"/>
    <property type="match status" value="3"/>
</dbReference>
<dbReference type="Gene3D" id="1.25.40.20">
    <property type="entry name" value="Ankyrin repeat-containing domain"/>
    <property type="match status" value="1"/>
</dbReference>
<dbReference type="GO" id="GO:0085020">
    <property type="term" value="P:protein K6-linked ubiquitination"/>
    <property type="evidence" value="ECO:0007669"/>
    <property type="project" value="TreeGrafter"/>
</dbReference>
<organism evidence="4 5">
    <name type="scientific">Neisseria mucosa (strain ATCC 25996 / DSM 4631 / NCTC 10774 / M26)</name>
    <dbReference type="NCBI Taxonomy" id="546266"/>
    <lineage>
        <taxon>Bacteria</taxon>
        <taxon>Pseudomonadati</taxon>
        <taxon>Pseudomonadota</taxon>
        <taxon>Betaproteobacteria</taxon>
        <taxon>Neisseriales</taxon>
        <taxon>Neisseriaceae</taxon>
        <taxon>Neisseria</taxon>
    </lineage>
</organism>